<feature type="transmembrane region" description="Helical" evidence="1">
    <location>
        <begin position="55"/>
        <end position="79"/>
    </location>
</feature>
<reference evidence="2 3" key="1">
    <citation type="submission" date="2016-03" db="EMBL/GenBank/DDBJ databases">
        <authorList>
            <person name="Ploux O."/>
        </authorList>
    </citation>
    <scope>NUCLEOTIDE SEQUENCE [LARGE SCALE GENOMIC DNA]</scope>
    <source>
        <strain evidence="2 3">UAMH 11012</strain>
    </source>
</reference>
<feature type="transmembrane region" description="Helical" evidence="1">
    <location>
        <begin position="323"/>
        <end position="341"/>
    </location>
</feature>
<dbReference type="OrthoDB" id="1669814at2759"/>
<feature type="transmembrane region" description="Helical" evidence="1">
    <location>
        <begin position="133"/>
        <end position="155"/>
    </location>
</feature>
<keyword evidence="3" id="KW-1185">Reference proteome</keyword>
<dbReference type="AlphaFoldDB" id="A0A1L7XCN3"/>
<dbReference type="STRING" id="576137.A0A1L7XCN3"/>
<feature type="transmembrane region" description="Helical" evidence="1">
    <location>
        <begin position="176"/>
        <end position="195"/>
    </location>
</feature>
<dbReference type="Proteomes" id="UP000184330">
    <property type="component" value="Unassembled WGS sequence"/>
</dbReference>
<evidence type="ECO:0000256" key="1">
    <source>
        <dbReference type="SAM" id="Phobius"/>
    </source>
</evidence>
<accession>A0A1L7XCN3</accession>
<protein>
    <submittedName>
        <fullName evidence="2">Uncharacterized protein</fullName>
    </submittedName>
</protein>
<evidence type="ECO:0000313" key="3">
    <source>
        <dbReference type="Proteomes" id="UP000184330"/>
    </source>
</evidence>
<feature type="transmembrane region" description="Helical" evidence="1">
    <location>
        <begin position="207"/>
        <end position="225"/>
    </location>
</feature>
<sequence length="420" mass="46121">MATQDSTTGRSILALSLVGAFGVNSMYGLAWRNGYISSLLRLRDHGPYTLPGSNVPILTCFTGIGILDKALTLAGVMFANVTDGSAPASSMYGFQFAGQLVPMFTIMLVEAVRRGNKGNVMSWAVLWGCASQGLGYGFTMPIYAIVHLLCSPTAVNRSPVMAQDVRLRSTKSVDTIIPSLVLGYVVPSVLMAIPISSPMLHQWLGGFWQGYPVWVTLIQYGIGFIRSRRSEKDDESKPSAPVESSRVGEEMVLHRAYLFAFAFSATTNILTYGILASVKLFPSLFSDHIRTALTFRNVFIPPPFWSREPMPNMAAGIQNFFQYDQYVGSTAAIVWATTLWIKARKQAMTLNNWLWLAGEIFGISIVAGPGAAWMSLIWNRDELILGDDELFLNVEGQSGDLIDTGGEAERDIDEEDLIRL</sequence>
<dbReference type="EMBL" id="FJOG01000021">
    <property type="protein sequence ID" value="CZR62756.1"/>
    <property type="molecule type" value="Genomic_DNA"/>
</dbReference>
<keyword evidence="1" id="KW-0812">Transmembrane</keyword>
<gene>
    <name evidence="2" type="ORF">PAC_12653</name>
</gene>
<keyword evidence="1" id="KW-0472">Membrane</keyword>
<keyword evidence="1" id="KW-1133">Transmembrane helix</keyword>
<name>A0A1L7XCN3_9HELO</name>
<feature type="transmembrane region" description="Helical" evidence="1">
    <location>
        <begin position="256"/>
        <end position="275"/>
    </location>
</feature>
<feature type="transmembrane region" description="Helical" evidence="1">
    <location>
        <begin position="91"/>
        <end position="113"/>
    </location>
</feature>
<proteinExistence type="predicted"/>
<feature type="transmembrane region" description="Helical" evidence="1">
    <location>
        <begin position="12"/>
        <end position="35"/>
    </location>
</feature>
<evidence type="ECO:0000313" key="2">
    <source>
        <dbReference type="EMBL" id="CZR62756.1"/>
    </source>
</evidence>
<feature type="transmembrane region" description="Helical" evidence="1">
    <location>
        <begin position="353"/>
        <end position="378"/>
    </location>
</feature>
<organism evidence="2 3">
    <name type="scientific">Phialocephala subalpina</name>
    <dbReference type="NCBI Taxonomy" id="576137"/>
    <lineage>
        <taxon>Eukaryota</taxon>
        <taxon>Fungi</taxon>
        <taxon>Dikarya</taxon>
        <taxon>Ascomycota</taxon>
        <taxon>Pezizomycotina</taxon>
        <taxon>Leotiomycetes</taxon>
        <taxon>Helotiales</taxon>
        <taxon>Mollisiaceae</taxon>
        <taxon>Phialocephala</taxon>
        <taxon>Phialocephala fortinii species complex</taxon>
    </lineage>
</organism>